<reference evidence="2" key="1">
    <citation type="submission" date="2020-11" db="EMBL/GenBank/DDBJ databases">
        <title>Isolation and identification of active actinomycetes.</title>
        <authorList>
            <person name="Sun X."/>
        </authorList>
    </citation>
    <scope>NUCLEOTIDE SEQUENCE</scope>
    <source>
        <strain evidence="2">NEAU-A11</strain>
    </source>
</reference>
<evidence type="ECO:0000313" key="2">
    <source>
        <dbReference type="EMBL" id="MBG0560767.1"/>
    </source>
</evidence>
<accession>A0A931C533</accession>
<sequence>MTTNLIKAWLTRTFPLRHLLCAEIGADVCSRIPIPVDVDDKSFLGDLMELAIGLSLCDQPPYLHLFDVLGEERAARLLPLAGYHRTSVLATGLDSWQRSGRRAEPAKFFLAAYRLAQVMEFMNPRSGARPKPDAVARYLRQHPDALPHHGSETVFEWRAFADLWASYNSGFHTALNSYGKVTAHVTLLGGLRCADFLVGTTVLEVKSGRLDIADYRTQLIDQMISYSLLAHHDERPVTHAAVYAIRYQRLLRFPIERLLNRLAGHPIDLDKTSADLAALLQDSRGERAA</sequence>
<organism evidence="2 3">
    <name type="scientific">Actinoplanes aureus</name>
    <dbReference type="NCBI Taxonomy" id="2792083"/>
    <lineage>
        <taxon>Bacteria</taxon>
        <taxon>Bacillati</taxon>
        <taxon>Actinomycetota</taxon>
        <taxon>Actinomycetes</taxon>
        <taxon>Micromonosporales</taxon>
        <taxon>Micromonosporaceae</taxon>
        <taxon>Actinoplanes</taxon>
    </lineage>
</organism>
<feature type="domain" description="Rhodanese" evidence="1">
    <location>
        <begin position="72"/>
        <end position="105"/>
    </location>
</feature>
<gene>
    <name evidence="2" type="ORF">I4J89_04720</name>
</gene>
<dbReference type="EMBL" id="JADQTO010000002">
    <property type="protein sequence ID" value="MBG0560767.1"/>
    <property type="molecule type" value="Genomic_DNA"/>
</dbReference>
<dbReference type="RefSeq" id="WP_196412565.1">
    <property type="nucleotide sequence ID" value="NZ_JADQTO010000002.1"/>
</dbReference>
<dbReference type="Proteomes" id="UP000598146">
    <property type="component" value="Unassembled WGS sequence"/>
</dbReference>
<dbReference type="PROSITE" id="PS50206">
    <property type="entry name" value="RHODANESE_3"/>
    <property type="match status" value="1"/>
</dbReference>
<evidence type="ECO:0000313" key="3">
    <source>
        <dbReference type="Proteomes" id="UP000598146"/>
    </source>
</evidence>
<comment type="caution">
    <text evidence="2">The sequence shown here is derived from an EMBL/GenBank/DDBJ whole genome shotgun (WGS) entry which is preliminary data.</text>
</comment>
<keyword evidence="3" id="KW-1185">Reference proteome</keyword>
<name>A0A931C533_9ACTN</name>
<dbReference type="AlphaFoldDB" id="A0A931C533"/>
<proteinExistence type="predicted"/>
<evidence type="ECO:0000259" key="1">
    <source>
        <dbReference type="PROSITE" id="PS50206"/>
    </source>
</evidence>
<dbReference type="InterPro" id="IPR001763">
    <property type="entry name" value="Rhodanese-like_dom"/>
</dbReference>
<protein>
    <recommendedName>
        <fullName evidence="1">Rhodanese domain-containing protein</fullName>
    </recommendedName>
</protein>